<accession>A0AAW1SH87</accession>
<dbReference type="InterPro" id="IPR011083">
    <property type="entry name" value="Phage_tail_collar_dom"/>
</dbReference>
<dbReference type="InterPro" id="IPR011658">
    <property type="entry name" value="PA14_dom"/>
</dbReference>
<dbReference type="Pfam" id="PF07484">
    <property type="entry name" value="Collar"/>
    <property type="match status" value="1"/>
</dbReference>
<name>A0AAW1SH87_9CHLO</name>
<dbReference type="InterPro" id="IPR037053">
    <property type="entry name" value="Phage_tail_collar_dom_sf"/>
</dbReference>
<reference evidence="2 3" key="1">
    <citation type="journal article" date="2024" name="Nat. Commun.">
        <title>Phylogenomics reveals the evolutionary origins of lichenization in chlorophyte algae.</title>
        <authorList>
            <person name="Puginier C."/>
            <person name="Libourel C."/>
            <person name="Otte J."/>
            <person name="Skaloud P."/>
            <person name="Haon M."/>
            <person name="Grisel S."/>
            <person name="Petersen M."/>
            <person name="Berrin J.G."/>
            <person name="Delaux P.M."/>
            <person name="Dal Grande F."/>
            <person name="Keller J."/>
        </authorList>
    </citation>
    <scope>NUCLEOTIDE SEQUENCE [LARGE SCALE GENOMIC DNA]</scope>
    <source>
        <strain evidence="2 3">SAG 2145</strain>
    </source>
</reference>
<dbReference type="SUPFAM" id="SSF56988">
    <property type="entry name" value="Anthrax protective antigen"/>
    <property type="match status" value="1"/>
</dbReference>
<dbReference type="SMART" id="SM00159">
    <property type="entry name" value="PTX"/>
    <property type="match status" value="1"/>
</dbReference>
<organism evidence="2 3">
    <name type="scientific">Apatococcus lobatus</name>
    <dbReference type="NCBI Taxonomy" id="904363"/>
    <lineage>
        <taxon>Eukaryota</taxon>
        <taxon>Viridiplantae</taxon>
        <taxon>Chlorophyta</taxon>
        <taxon>core chlorophytes</taxon>
        <taxon>Trebouxiophyceae</taxon>
        <taxon>Chlorellales</taxon>
        <taxon>Chlorellaceae</taxon>
        <taxon>Apatococcus</taxon>
    </lineage>
</organism>
<keyword evidence="3" id="KW-1185">Reference proteome</keyword>
<evidence type="ECO:0000313" key="3">
    <source>
        <dbReference type="Proteomes" id="UP001438707"/>
    </source>
</evidence>
<dbReference type="InterPro" id="IPR001759">
    <property type="entry name" value="PTX_dom"/>
</dbReference>
<gene>
    <name evidence="2" type="ORF">WJX74_010407</name>
</gene>
<dbReference type="Gene3D" id="3.90.182.10">
    <property type="entry name" value="Toxin - Anthrax Protective Antigen,domain 1"/>
    <property type="match status" value="1"/>
</dbReference>
<comment type="caution">
    <text evidence="2">The sequence shown here is derived from an EMBL/GenBank/DDBJ whole genome shotgun (WGS) entry which is preliminary data.</text>
</comment>
<dbReference type="Pfam" id="PF13385">
    <property type="entry name" value="Laminin_G_3"/>
    <property type="match status" value="2"/>
</dbReference>
<dbReference type="Proteomes" id="UP001438707">
    <property type="component" value="Unassembled WGS sequence"/>
</dbReference>
<dbReference type="Gene3D" id="3.90.1340.10">
    <property type="entry name" value="Phage tail collar domain"/>
    <property type="match status" value="1"/>
</dbReference>
<feature type="domain" description="PA14" evidence="1">
    <location>
        <begin position="706"/>
        <end position="858"/>
    </location>
</feature>
<dbReference type="SUPFAM" id="SSF88874">
    <property type="entry name" value="Receptor-binding domain of short tail fibre protein gp12"/>
    <property type="match status" value="1"/>
</dbReference>
<sequence>MSAQSYVGTTKSNNVDSLRYFLGGHALGTADLPNTAGFVTAADAPNADWAQTVPTVATFIRNKPTLATVATSGSASDLTTGTLPAAQLPYHSADLITDGVLSLARLPIVPAAYVAGLAPLATEGDLWTGNNQASLVSGYGFPLGPGGLVAWNRDSASGMTAFANNRGTKSPGGWEWVGYRADGSQENVAATLSTSGTLTVTGGLAVGGRSLAAVALSGSASDITTGTLPASVLPPTSKSSVSGGAFSSGLNPDTTNAYLVGSASYQWKAVYAQTLYQNGQALAPVALSGSAGDLTTGTLAVARLPPVPAQQIGSGSFTVGSFAASLTPAASATYDLGSATLAWRNGVFTGTLTVGGQTVQTVALSGSAGDLTSGTLSVGRLPALPASQVTSGAFTVGSFATSLTPTGTAYSLGSAANPWLAAYATNVTFGGVLTGGSRTDRCQLGLCGSNLAPSSTSYFGLGIGQAPGGTAAQALEYHVDGPASDHVWYANTTELFRMTGGGASTASMLPGANGGQTLGAFNKQWLNVFAQGFFMNGLPLQQVCVTASASDIQQGVLPLAQVPALPASRVSVQSGFSIDLVPATAGSGNVGTSTSPWANVWATQVYRNGVPLAAVATSGNLADLNQPFSTGNQQPYNTTQAGSYLYYGRVAGTGTTTFATQRGSSSTGGFEFLTYSGSAVEGVSGGPLLTLDKGGNATVAGGVKAMGAGGLLVRSFDELATYAAGANTFRFQGRPLDSQLVSSVSWASGSLAFGPASQTGKISVRVSGYLRAPTSDTYTFQVTFKDGVRVWLGNLKVVDSWSLQSGSSTTTATFTQQMGAGAVPFMVECFVGTGPGTLQVQWKGAANNTAYQTLAHGTGLTAMSLLYDMYENPSSQMGTLWCNGPVFAPSINNNGGGVSIADKVDMAGNPLTGVSFLSNNGSAMTVNAPLNLFGNAATNLGSLGVGVSGAPAAVVDVAGKSNGLGQLHLTASDLLDASIGFGGTQSAFGAGSAWVMGRGCYNAGTNFSLGQQGPGGILYVVGGSSPAVGINQAVPGSGYSLDVLGAAHISGTLYCDKIVSSQVQTTSSSSQTSIASTLYVVQGTGVGINTQSPGAALDVTGTGNFTGALAAPSVRTPAINPGSTALNIGSTVYVAGGTTPLLGVNQPSPSATLDVKGTANVTGTVTAGSVTTASVVAPSSGTLTIGQGPTGSSLYVVGNSVGVFQSSPQYTLDVAGSANVSNSLSAQELDAPAINGSGQALRVCAFVTLANGKMGVGQTSPQATVDVTGTLRATTSLTTGNVETSTVNSSGSALTIGAALYLTAGSSRSLGVFNSSPTAALDVTGSVRASGLATLSGGTVTPTVNAGNQALAVGTTLYVSGAGVGVFQSSPTYGLDVSGTARFTGSVTAGGVVSPSINTGNQALTIGNSIYVTGGSSPMVGIMTPSPGAALDVTGSVRSSVGVTAPALVGNTLNPTTANGSVAVNSALFVTATGVGVYAASPGASLDVNGTGRFSTSLSSPAISTAAINAGGAALQLGPTAVLTSGGRLGVNQTNPAATLDVNGTANFTGAVTAGSVTSSSVGSTSGTSTVSGVITVQQSSQSQGAAVGILQPAPQYTLDVTGNARVTQNAVVSGGITTPQLSNSGSGLAVPEVVTASGLVVPSINPAGQNLQLGKGVTLLTPSGASAPLIGICNTSPSTQLDVTGSAKVSGSVTAGSAVLPQINAGDQALQVGSNVWVSSKMVGVGKTPTVPLDVVGAVTATGLGTLSGGLVTPVINGSSQALNVANAITVTGGSSPLVGVLNGNPKSALDVTGNAAVSGSVTSASLTCAQINQAGGALTVASMLYMPGGAAPKLGILQSTPAYTLDVAGNGRFTQGLTTPALQLGNEALKVGSALWTTAGTTPSVGICNPSPQSTLDVTGSLNVSQGAVVGGLVTPVLNGGNQALQVGSAVWVTASSPPKVGVLQANPTTALDVLGSVNASTSVITPTVNGGAQPLDLVAGAVSVRASAVGLFTTTPGATLDVQGGGTLNVKTSATAPAVYCSTINSGKQSLTVSGGVYVANGTSPTVGINVAAPNAMLHVSNDIRSSSLYTGTVNSDGASLSMVAGNYTLTNSSATLTVPTTIAVPSNNVLNLQGAANQGQQVFLSYGSSVATNMCGYVNWFNAGGSASNPVNSVGIGLFGQAGNALTLTAAGTGVSMSTSPSYTFQVGNGGDTNRTAYVGGTLNAAVSMTTPAAYVSTINSNSAALTVCSSVYFSNSGSPKVGVNVSQPNAMLHVSNDIRSSSLYTSTVNADGSGLSAVNGTLTLTGGAAVLAVPTTIAVAQNRTLALQSTAATGQLSYMTLGNSTDGSSRDNNNCAYINWANSGGSGSASNSISLGMWGEAGNAFTATANGVAICSTGTAAYTFQVGNVGDTTNSAYVAGTLYTTGMLQATGGVQAPFLASPSANLALFCGPTNAGSLAVGTPTSNSASLQWTISGVSVPGTLTTPKISNSGNGVNITETTTVPKLKLPQASSFTGCLSELNNDIFALMPTGVILPYAATAGVPPTGYLFCDGKSYNTQDYPQLYYLIGIAYGQDSGKFRVPDMRSRIPGGYNSYNSSGSYVPLAGVLGLAYDMYENPGTQFGTSNFLNGLITARLSNGGQGITVPEPVAFGGNALTGVASIANGGNGLTVSEATNFGGRALSGVASLANSGAGISSSEPLSLGGAVTSSSILSFGQPAASPCLVSLFATGLPTRATTAFYGFGTGTNALAYRVPSSTQDHVFYAGTTEVGRMKGTGGLAVGTITNGGGGLTIAENVAFGGKALSGVASLANGGAGISIPESVAFGGRALTGVASLANGGNGVAVPENVNLASHALSGVLSIANGGNGLTVSESITMGGRSILGVASLTNAGNGISVGEAVNFGAHALKGVASLANGGSGISVSENVAFGGNALTGVASLANGGSGVTVPENVSFGGNALSRVASVANGGSGISIPETVNLGTHGITGVSSLGNGGAGIAVYETLNLSGNAITAIAQLDNAGSGVTVNDTLSVVGAASLTSAGVSGNASVTGTLTVTGTSSVSGLTASGSVSSASLTVSGSSTLGSLSCSTLTTSGNATVGGTFRATGAATLSSTLSVTGASTLAAVGCTSFTASGTLAVAGTSTLTGNTVVGATTAASTSVLVQTSQTGSASVGMDASYSYGASMGINSNSSKLGWCVGSGMGTYAAGSALMVLSAAAQLGINTTSPGYTCDVNGTLRATGAAQMQTTLTVVGASTLAGATCTALTVNGNGTVSGTLGVGGATTLSSTLSVTGATTMAGASCTTLSASGNATLSGTLSVTGSSTLTGGLTVTGTSSLAAASCSTLTTTGTASVGGTLTVAGRLTVNNGVTVAGGAAGGAGNRLQITGGGSSGSTTGIDLSTYAGGPAPCFSLTATDLGNGIDALDLLQFTGSGSTQASRLRVLGNGNVGLGGQTNPQNTLDVTGGGNFTGSLGVGGTSTLSAATLSGTLNVTGASTMAGTTCSTLTVTGGTTLSTVTVTGNCTTAAFSASSLAVTGSSVLAGVTCSTLGASGNTTVGGSLGVTGGASMSSSLSVTGTTTVSSLTASGSATLNGTLTVAGPATLNNTLSVVGASTLASATASTLTVTGASTLGGKLTVTSTAVVLGGVVGGPGYRMQVFGAGSPGSTSGLDLSTFATSASQASGFSVTVSDVNNNQNSLDLLQCTGPGTAQANRLHLHGPNGYIGLGGQTNPQYTLDVTGNGNFSGNLAVGGNLVFSSLNLAGTLSVSGSTTLAAATCTSLGVTGLATLASAVCQGVLQFQQVQNQVVCLYTNDSGGAPSATSTNFFGLGTGSQALRYQVPSSASWHAWYSGAAETMRLTATGLGISTQSPAYTLDVAGPAHATQVLVGTSTDTSSQRAVSALQSGLPAGGATYITLGQSTSTNNQAEMAFNYAGSGSASNALSLGFYGAALTAGRLFFTAGGQLGVGTSVPAATCDVIGTLRASGAASLSSSLTVVGTTSLAGTNVTGALTVTGTVRSTGNLTVSGGTAAGPGPRVQVLGGGSSGSTTGIDMSTYANAPAPCFSLTATDLGNGTDTLDLLQFTGTGTTQASRLRVSGTGNIGLGGQLSPAYPLDVTGVVRATQLVGLFSGESRNDPLDQSVVLQYTFRAGSGTTVLDKTASLNNGTVSGNFSWSSANPFDGLRGTYLALADGSAAVVPSSPFGAATTTATCWYNPGTLGNQGAYAVLFCNGPNLNMLCVRTSDYQVGLYNNAFFGSGVTLTAGSWYHLAVTVYVVGSTVLTGIYVNSRQVMASTSGCNPATYPITCVGNTVAGSTASTGQGATGRLADVRVWSRTLSTGEMEMVYSQSVKPVYRDVNTGFVGVNLTAPYGPPQYAVDVNGSVRASAAGSFGGALTVTGASTLSGGASVTGAVTATSPSRFPQLLVGTSADTDTSKLVSALQSGLATGVTVSYSLGQAATTNNQAELGFLYNGSGSTTNTCSIGFYGSAATNRLWYTAAGNLGLGVQAPSYALDAVVPSTTGASYYNGAGNAAMATGWSSLIETNPYNGVLTIRTSAASASANALPTMNAAVVVDPSGKVGVFKTPTVALDVLGACKTSADTILNTAAVGSFGYGNWAGLMYSGLPTTGYAVLQSAGGLTSVNNVAGQGVLFRDSNVTGMTYTNAALRVGDAATPTATLDIAGPIKASGAATLASTLAVGGNLTVSGGVAAGAGPRVQVFGGGSSGSTTGIDLSTYANAPAPCFSLTATDLGNGTDSLDLLQFTGTGTTQASRLRVSGTGNIGLGGQTNPAQTLDVAGVARANQILVGTSTDSTSQRAISALNSALTAGGSTYITLGQGAATNNEAEFCFNYAGSGSASNTLSLGFYNAATRLWYTAGGLLGVNNATPASTCDVAGSFRATGRVAMERSDDPIDNGCVLQYTFREGSGSLVNDRSVSGNDGTLSGTYTWSGMGSYDGLRGAYISFTNSTGLLSLANPVASANQTVSLWYNPSSAATGYTVLVWSAANHNLLTFNGADMTLGYYNGSVTSTGVTLAFGQWYHICVSVVSSTPFWSLSVNGRNVYATSSAYSTATYPTSSVGNFPGGNQAAQGKIEDVRIWSRCLSGGEIGSLYQRKANLFRDPATGLQAFLVTWTAGAVQYQGATKAQAVTFPTSFGQSGAIVHVQVVGTPQLTSMVSAVTATGCTVTLANNNLNTAFTPTGLMVFATLGSPSSVPTATF</sequence>
<evidence type="ECO:0000259" key="1">
    <source>
        <dbReference type="PROSITE" id="PS51820"/>
    </source>
</evidence>
<dbReference type="PROSITE" id="PS51820">
    <property type="entry name" value="PA14"/>
    <property type="match status" value="1"/>
</dbReference>
<dbReference type="InterPro" id="IPR037524">
    <property type="entry name" value="PA14/GLEYA"/>
</dbReference>
<dbReference type="Pfam" id="PF07691">
    <property type="entry name" value="PA14"/>
    <property type="match status" value="1"/>
</dbReference>
<dbReference type="InterPro" id="IPR013320">
    <property type="entry name" value="ConA-like_dom_sf"/>
</dbReference>
<dbReference type="Gene3D" id="2.60.120.200">
    <property type="match status" value="2"/>
</dbReference>
<proteinExistence type="predicted"/>
<dbReference type="SUPFAM" id="SSF49899">
    <property type="entry name" value="Concanavalin A-like lectins/glucanases"/>
    <property type="match status" value="2"/>
</dbReference>
<dbReference type="EMBL" id="JALJOS010000001">
    <property type="protein sequence ID" value="KAK9845083.1"/>
    <property type="molecule type" value="Genomic_DNA"/>
</dbReference>
<evidence type="ECO:0000313" key="2">
    <source>
        <dbReference type="EMBL" id="KAK9845083.1"/>
    </source>
</evidence>
<dbReference type="SMART" id="SM00758">
    <property type="entry name" value="PA14"/>
    <property type="match status" value="1"/>
</dbReference>
<protein>
    <recommendedName>
        <fullName evidence="1">PA14 domain-containing protein</fullName>
    </recommendedName>
</protein>